<evidence type="ECO:0000313" key="13">
    <source>
        <dbReference type="Proteomes" id="UP000178367"/>
    </source>
</evidence>
<dbReference type="GO" id="GO:0065002">
    <property type="term" value="P:intracellular protein transmembrane transport"/>
    <property type="evidence" value="ECO:0007669"/>
    <property type="project" value="UniProtKB-UniRule"/>
</dbReference>
<keyword evidence="3 9" id="KW-1003">Cell membrane</keyword>
<dbReference type="InterPro" id="IPR054384">
    <property type="entry name" value="SecDF_P1_head"/>
</dbReference>
<gene>
    <name evidence="9" type="primary">secD</name>
    <name evidence="12" type="ORF">A2227_02765</name>
</gene>
<dbReference type="Pfam" id="PF22599">
    <property type="entry name" value="SecDF_P1_head"/>
    <property type="match status" value="1"/>
</dbReference>
<evidence type="ECO:0000256" key="10">
    <source>
        <dbReference type="PROSITE-ProRule" id="PRU00278"/>
    </source>
</evidence>
<feature type="domain" description="PpiC" evidence="11">
    <location>
        <begin position="270"/>
        <end position="374"/>
    </location>
</feature>
<dbReference type="InterPro" id="IPR055344">
    <property type="entry name" value="SecD_SecF_C_bact"/>
</dbReference>
<feature type="transmembrane region" description="Helical" evidence="9">
    <location>
        <begin position="625"/>
        <end position="641"/>
    </location>
</feature>
<dbReference type="InterPro" id="IPR005791">
    <property type="entry name" value="SecD"/>
</dbReference>
<evidence type="ECO:0000256" key="5">
    <source>
        <dbReference type="ARBA" id="ARBA00022927"/>
    </source>
</evidence>
<dbReference type="SUPFAM" id="SSF54534">
    <property type="entry name" value="FKBP-like"/>
    <property type="match status" value="2"/>
</dbReference>
<dbReference type="InterPro" id="IPR000297">
    <property type="entry name" value="PPIase_PpiC"/>
</dbReference>
<dbReference type="GO" id="GO:0003755">
    <property type="term" value="F:peptidyl-prolyl cis-trans isomerase activity"/>
    <property type="evidence" value="ECO:0007669"/>
    <property type="project" value="UniProtKB-KW"/>
</dbReference>
<dbReference type="InterPro" id="IPR048631">
    <property type="entry name" value="SecD_1st"/>
</dbReference>
<evidence type="ECO:0000256" key="7">
    <source>
        <dbReference type="ARBA" id="ARBA00023010"/>
    </source>
</evidence>
<evidence type="ECO:0000259" key="11">
    <source>
        <dbReference type="PROSITE" id="PS50198"/>
    </source>
</evidence>
<accession>A0A1F5SHU5</accession>
<dbReference type="InterPro" id="IPR048634">
    <property type="entry name" value="SecD_SecF_C"/>
</dbReference>
<evidence type="ECO:0000313" key="12">
    <source>
        <dbReference type="EMBL" id="OGF26116.1"/>
    </source>
</evidence>
<keyword evidence="10" id="KW-0413">Isomerase</keyword>
<dbReference type="InterPro" id="IPR001036">
    <property type="entry name" value="Acrflvin-R"/>
</dbReference>
<comment type="similarity">
    <text evidence="9">Belongs to the SecD/SecF family. SecD subfamily.</text>
</comment>
<dbReference type="AlphaFoldDB" id="A0A1F5SHU5"/>
<dbReference type="NCBIfam" id="TIGR01129">
    <property type="entry name" value="secD"/>
    <property type="match status" value="1"/>
</dbReference>
<dbReference type="GO" id="GO:0015450">
    <property type="term" value="F:protein-transporting ATPase activity"/>
    <property type="evidence" value="ECO:0007669"/>
    <property type="project" value="InterPro"/>
</dbReference>
<dbReference type="Pfam" id="PF13616">
    <property type="entry name" value="Rotamase_3"/>
    <property type="match status" value="1"/>
</dbReference>
<feature type="transmembrane region" description="Helical" evidence="9">
    <location>
        <begin position="21"/>
        <end position="41"/>
    </location>
</feature>
<dbReference type="PANTHER" id="PTHR30081">
    <property type="entry name" value="PROTEIN-EXPORT MEMBRANE PROTEIN SEC"/>
    <property type="match status" value="1"/>
</dbReference>
<dbReference type="Proteomes" id="UP000178367">
    <property type="component" value="Unassembled WGS sequence"/>
</dbReference>
<dbReference type="Gene3D" id="1.20.1640.10">
    <property type="entry name" value="Multidrug efflux transporter AcrB transmembrane domain"/>
    <property type="match status" value="1"/>
</dbReference>
<keyword evidence="4 9" id="KW-0812">Transmembrane</keyword>
<dbReference type="EMBL" id="MFGB01000017">
    <property type="protein sequence ID" value="OGF26116.1"/>
    <property type="molecule type" value="Genomic_DNA"/>
</dbReference>
<keyword evidence="6 9" id="KW-1133">Transmembrane helix</keyword>
<dbReference type="NCBIfam" id="TIGR00916">
    <property type="entry name" value="2A0604s01"/>
    <property type="match status" value="1"/>
</dbReference>
<dbReference type="STRING" id="1797994.A2227_02765"/>
<evidence type="ECO:0000256" key="8">
    <source>
        <dbReference type="ARBA" id="ARBA00023136"/>
    </source>
</evidence>
<dbReference type="PRINTS" id="PR00702">
    <property type="entry name" value="ACRIFLAVINRP"/>
</dbReference>
<sequence>MADNILKKIAYPSARGRIWRNFFLIIILIAAGGLIDGGRYYNRGADWLSDKTGETINLPRTKDVPFRLGLDLLGGTQLVYEANMSDVPEADRTSALDGVRDVIERRVNVFGVSEPLVQTSVSGDKYRIIVELAGIKDIAEAIDMIGETPLLEFKEEAGGERQLTAEEESALNDFNRQAEEKAEEVLGKLTAGGDFEALAKEYSQDEATKDGGGDLGWITAGGNPAIVEAVKDYKAGEVSPELVKTGTGYAIYKLEEKRNKTNPFNEDETEKEIKASHILICHKEVESCASGLSKEEAYARIKDIENDLTPKNFASVAKEYSDDSGTKDRGGDLGWFSRGDMVKPFEDTVLEQKTGTISWIVETEFGYHLIYKEAERTVEEYHVRRITINTMTAADVAGGEPEWKNTELTGKHLERSRVQFNPNDNTPEVGLEFDGEGAELFAEITGRNIGKPVAIYLDGYPISIPTVNDKITGGQAVISGRFSIKEAKLLAERLNAGALPVPIDLINQQTVGASLGQASLAASLKAGMIGLGLVALFMIIFYRLPGLLSVFALIFYGVLILAVFKIWPVTLSLAGLAGFILSIGMAVDANVLIFSRLKEELRAGKPLSLAIGDAFNRAWPSIRDGNVSTILTCLILVWFSTSIIKGFAITLLIGVSVSMFSAIIVTKNLLQLVAGAWLEKRPGLITAGLKTR</sequence>
<comment type="subcellular location">
    <subcellularLocation>
        <location evidence="1 9">Cell membrane</location>
        <topology evidence="1 9">Multi-pass membrane protein</topology>
    </subcellularLocation>
</comment>
<organism evidence="12 13">
    <name type="scientific">Candidatus Falkowbacteria bacterium RIFOXYA2_FULL_47_19</name>
    <dbReference type="NCBI Taxonomy" id="1797994"/>
    <lineage>
        <taxon>Bacteria</taxon>
        <taxon>Candidatus Falkowiibacteriota</taxon>
    </lineage>
</organism>
<dbReference type="PROSITE" id="PS50198">
    <property type="entry name" value="PPIC_PPIASE_2"/>
    <property type="match status" value="2"/>
</dbReference>
<dbReference type="GO" id="GO:0043952">
    <property type="term" value="P:protein transport by the Sec complex"/>
    <property type="evidence" value="ECO:0007669"/>
    <property type="project" value="UniProtKB-UniRule"/>
</dbReference>
<keyword evidence="5 9" id="KW-0653">Protein transport</keyword>
<keyword evidence="8 9" id="KW-0472">Membrane</keyword>
<dbReference type="InterPro" id="IPR023058">
    <property type="entry name" value="PPIase_PpiC_CS"/>
</dbReference>
<evidence type="ECO:0000256" key="9">
    <source>
        <dbReference type="HAMAP-Rule" id="MF_01463"/>
    </source>
</evidence>
<name>A0A1F5SHU5_9BACT</name>
<evidence type="ECO:0000256" key="1">
    <source>
        <dbReference type="ARBA" id="ARBA00004651"/>
    </source>
</evidence>
<proteinExistence type="inferred from homology"/>
<keyword evidence="7 9" id="KW-0811">Translocation</keyword>
<dbReference type="Gene3D" id="3.10.50.40">
    <property type="match status" value="2"/>
</dbReference>
<evidence type="ECO:0000256" key="4">
    <source>
        <dbReference type="ARBA" id="ARBA00022692"/>
    </source>
</evidence>
<feature type="domain" description="PpiC" evidence="11">
    <location>
        <begin position="154"/>
        <end position="256"/>
    </location>
</feature>
<feature type="transmembrane region" description="Helical" evidence="9">
    <location>
        <begin position="647"/>
        <end position="670"/>
    </location>
</feature>
<comment type="function">
    <text evidence="9">Part of the Sec protein translocase complex. Interacts with the SecYEG preprotein conducting channel. SecDF uses the proton motive force (PMF) to complete protein translocation after the ATP-dependent function of SecA.</text>
</comment>
<reference evidence="12 13" key="1">
    <citation type="journal article" date="2016" name="Nat. Commun.">
        <title>Thousands of microbial genomes shed light on interconnected biogeochemical processes in an aquifer system.</title>
        <authorList>
            <person name="Anantharaman K."/>
            <person name="Brown C.T."/>
            <person name="Hug L.A."/>
            <person name="Sharon I."/>
            <person name="Castelle C.J."/>
            <person name="Probst A.J."/>
            <person name="Thomas B.C."/>
            <person name="Singh A."/>
            <person name="Wilkins M.J."/>
            <person name="Karaoz U."/>
            <person name="Brodie E.L."/>
            <person name="Williams K.H."/>
            <person name="Hubbard S.S."/>
            <person name="Banfield J.F."/>
        </authorList>
    </citation>
    <scope>NUCLEOTIDE SEQUENCE [LARGE SCALE GENOMIC DNA]</scope>
</reference>
<dbReference type="PANTHER" id="PTHR30081:SF1">
    <property type="entry name" value="PROTEIN TRANSLOCASE SUBUNIT SECD"/>
    <property type="match status" value="1"/>
</dbReference>
<keyword evidence="10" id="KW-0697">Rotamase</keyword>
<feature type="transmembrane region" description="Helical" evidence="9">
    <location>
        <begin position="547"/>
        <end position="567"/>
    </location>
</feature>
<evidence type="ECO:0000256" key="6">
    <source>
        <dbReference type="ARBA" id="ARBA00022989"/>
    </source>
</evidence>
<protein>
    <recommendedName>
        <fullName evidence="9">Protein translocase subunit SecD</fullName>
    </recommendedName>
</protein>
<dbReference type="Pfam" id="PF00639">
    <property type="entry name" value="Rotamase"/>
    <property type="match status" value="1"/>
</dbReference>
<dbReference type="InterPro" id="IPR046357">
    <property type="entry name" value="PPIase_dom_sf"/>
</dbReference>
<evidence type="ECO:0000256" key="3">
    <source>
        <dbReference type="ARBA" id="ARBA00022475"/>
    </source>
</evidence>
<dbReference type="HAMAP" id="MF_01463_B">
    <property type="entry name" value="SecD_B"/>
    <property type="match status" value="1"/>
</dbReference>
<dbReference type="GO" id="GO:0005886">
    <property type="term" value="C:plasma membrane"/>
    <property type="evidence" value="ECO:0007669"/>
    <property type="project" value="UniProtKB-SubCell"/>
</dbReference>
<evidence type="ECO:0000256" key="2">
    <source>
        <dbReference type="ARBA" id="ARBA00022448"/>
    </source>
</evidence>
<dbReference type="GO" id="GO:0006605">
    <property type="term" value="P:protein targeting"/>
    <property type="evidence" value="ECO:0007669"/>
    <property type="project" value="UniProtKB-UniRule"/>
</dbReference>
<dbReference type="Pfam" id="PF02355">
    <property type="entry name" value="SecD_SecF_C"/>
    <property type="match status" value="1"/>
</dbReference>
<dbReference type="Gene3D" id="3.30.1360.200">
    <property type="match status" value="1"/>
</dbReference>
<comment type="subunit">
    <text evidence="9">Forms a complex with SecF. Part of the essential Sec protein translocation apparatus which comprises SecA, SecYEG and auxiliary proteins SecDF. Other proteins may also be involved.</text>
</comment>
<dbReference type="Gene3D" id="3.30.70.3400">
    <property type="match status" value="1"/>
</dbReference>
<dbReference type="SUPFAM" id="SSF82866">
    <property type="entry name" value="Multidrug efflux transporter AcrB transmembrane domain"/>
    <property type="match status" value="1"/>
</dbReference>
<comment type="caution">
    <text evidence="12">The sequence shown here is derived from an EMBL/GenBank/DDBJ whole genome shotgun (WGS) entry which is preliminary data.</text>
</comment>
<dbReference type="InterPro" id="IPR022813">
    <property type="entry name" value="SecD/SecF_arch_bac"/>
</dbReference>
<dbReference type="PROSITE" id="PS01096">
    <property type="entry name" value="PPIC_PPIASE_1"/>
    <property type="match status" value="2"/>
</dbReference>
<feature type="transmembrane region" description="Helical" evidence="9">
    <location>
        <begin position="518"/>
        <end position="540"/>
    </location>
</feature>
<dbReference type="Pfam" id="PF21760">
    <property type="entry name" value="SecD_1st"/>
    <property type="match status" value="1"/>
</dbReference>
<feature type="transmembrane region" description="Helical" evidence="9">
    <location>
        <begin position="573"/>
        <end position="595"/>
    </location>
</feature>
<keyword evidence="2 9" id="KW-0813">Transport</keyword>